<keyword evidence="1" id="KW-0732">Signal</keyword>
<name>A0ABU4AIW8_9HYPH</name>
<gene>
    <name evidence="2" type="ORF">R2G56_07780</name>
</gene>
<comment type="caution">
    <text evidence="2">The sequence shown here is derived from an EMBL/GenBank/DDBJ whole genome shotgun (WGS) entry which is preliminary data.</text>
</comment>
<accession>A0ABU4AIW8</accession>
<dbReference type="EMBL" id="JAWLIP010000003">
    <property type="protein sequence ID" value="MDV6226182.1"/>
    <property type="molecule type" value="Genomic_DNA"/>
</dbReference>
<proteinExistence type="predicted"/>
<feature type="chain" id="PRO_5047298124" description="Secreted protein" evidence="1">
    <location>
        <begin position="19"/>
        <end position="90"/>
    </location>
</feature>
<keyword evidence="3" id="KW-1185">Reference proteome</keyword>
<reference evidence="2 3" key="1">
    <citation type="submission" date="2023-10" db="EMBL/GenBank/DDBJ databases">
        <authorList>
            <person name="Venkata Ramana C."/>
            <person name="Sasikala C."/>
            <person name="Dhurka M."/>
        </authorList>
    </citation>
    <scope>NUCLEOTIDE SEQUENCE [LARGE SCALE GENOMIC DNA]</scope>
    <source>
        <strain evidence="2 3">KCTC 32151</strain>
    </source>
</reference>
<dbReference type="Proteomes" id="UP001185659">
    <property type="component" value="Unassembled WGS sequence"/>
</dbReference>
<sequence>MMLAVACVLLYPNSSAQAGGQTCRELQDSISENGSVILRYPSSTAQAPRRYDRFVADQSECPAHYETLKVRLLPALDTDACPAHVCWSDD</sequence>
<dbReference type="RefSeq" id="WP_317560913.1">
    <property type="nucleotide sequence ID" value="NZ_JAWLIP010000003.1"/>
</dbReference>
<organism evidence="2 3">
    <name type="scientific">Nitratireductor aquimarinus</name>
    <dbReference type="NCBI Taxonomy" id="889300"/>
    <lineage>
        <taxon>Bacteria</taxon>
        <taxon>Pseudomonadati</taxon>
        <taxon>Pseudomonadota</taxon>
        <taxon>Alphaproteobacteria</taxon>
        <taxon>Hyphomicrobiales</taxon>
        <taxon>Phyllobacteriaceae</taxon>
        <taxon>Nitratireductor</taxon>
    </lineage>
</organism>
<evidence type="ECO:0008006" key="4">
    <source>
        <dbReference type="Google" id="ProtNLM"/>
    </source>
</evidence>
<feature type="signal peptide" evidence="1">
    <location>
        <begin position="1"/>
        <end position="18"/>
    </location>
</feature>
<evidence type="ECO:0000313" key="2">
    <source>
        <dbReference type="EMBL" id="MDV6226182.1"/>
    </source>
</evidence>
<evidence type="ECO:0000313" key="3">
    <source>
        <dbReference type="Proteomes" id="UP001185659"/>
    </source>
</evidence>
<evidence type="ECO:0000256" key="1">
    <source>
        <dbReference type="SAM" id="SignalP"/>
    </source>
</evidence>
<protein>
    <recommendedName>
        <fullName evidence="4">Secreted protein</fullName>
    </recommendedName>
</protein>